<feature type="region of interest" description="Disordered" evidence="1">
    <location>
        <begin position="969"/>
        <end position="1032"/>
    </location>
</feature>
<evidence type="ECO:0000259" key="2">
    <source>
        <dbReference type="PROSITE" id="PS51263"/>
    </source>
</evidence>
<gene>
    <name evidence="3" type="ORF">DYB31_003869</name>
</gene>
<evidence type="ECO:0000313" key="4">
    <source>
        <dbReference type="Proteomes" id="UP000266196"/>
    </source>
</evidence>
<dbReference type="VEuPathDB" id="FungiDB:H257_03406"/>
<feature type="domain" description="ADF-H" evidence="2">
    <location>
        <begin position="193"/>
        <end position="357"/>
    </location>
</feature>
<dbReference type="GO" id="GO:0003779">
    <property type="term" value="F:actin binding"/>
    <property type="evidence" value="ECO:0007669"/>
    <property type="project" value="InterPro"/>
</dbReference>
<name>A0A397FP29_APHAT</name>
<organism evidence="3 4">
    <name type="scientific">Aphanomyces astaci</name>
    <name type="common">Crayfish plague agent</name>
    <dbReference type="NCBI Taxonomy" id="112090"/>
    <lineage>
        <taxon>Eukaryota</taxon>
        <taxon>Sar</taxon>
        <taxon>Stramenopiles</taxon>
        <taxon>Oomycota</taxon>
        <taxon>Saprolegniomycetes</taxon>
        <taxon>Saprolegniales</taxon>
        <taxon>Verrucalvaceae</taxon>
        <taxon>Aphanomyces</taxon>
    </lineage>
</organism>
<dbReference type="AlphaFoldDB" id="A0A397FP29"/>
<dbReference type="InterPro" id="IPR029006">
    <property type="entry name" value="ADF-H/Gelsolin-like_dom_sf"/>
</dbReference>
<evidence type="ECO:0000256" key="1">
    <source>
        <dbReference type="SAM" id="MobiDB-lite"/>
    </source>
</evidence>
<feature type="compositionally biased region" description="Basic and acidic residues" evidence="1">
    <location>
        <begin position="969"/>
        <end position="981"/>
    </location>
</feature>
<accession>A0A397FP29</accession>
<protein>
    <recommendedName>
        <fullName evidence="2">ADF-H domain-containing protein</fullName>
    </recommendedName>
</protein>
<comment type="caution">
    <text evidence="3">The sequence shown here is derived from an EMBL/GenBank/DDBJ whole genome shotgun (WGS) entry which is preliminary data.</text>
</comment>
<dbReference type="Proteomes" id="UP000266196">
    <property type="component" value="Unassembled WGS sequence"/>
</dbReference>
<sequence length="1032" mass="113639">MLSFSGIPPRTSSGKTSDEQLFHAVDEALHEVRRLHGSISWVFVGFPAATANGHDTALAVLKQGTGPVSDERNWPQVLFDSSSLCYGLCRLEADDASPTSPRTPRTPKTSTSNMFSFNLTPYVVSLCWKGNTLPFALRTKHTEYHKRIQEHLAGMAHIHLKSSDDLSDESMKLHCPFTKRRSVSKRYGPAVKSVEISPEVQQAYSDIRKDTMPFNWMVTGFEQTIEDEPTKLILLETGMGGYNALSSLGGINSIIQSGGGVKYIYLRIDVPLQQGPVSKYILVTFHHMAASPPLREDDDSNPITSPSSSFAPESKIVSATNAYSFASEIYKFFPHHIHFFASSTADISEDVVRDRVRRSVDSDRLFLRVVCSTLTPWLGKLYVSYYRQKVFADILENGTMRFDGKVYVNASALTLAMKRTLNPAIKSDPGWMSLFVADTNKCLKDIREQWIEKITPPPPTSSSSTPSHFSSSTLMKSQAAIRPKQLLPSSTGHREVLPPLSSPLDMCVFLGQICHTCKRDRGPLHVTCEACRRSYHNACISHRQPRLGIAKGALNNTYDNFLRDLRHVAKYYDVQLPSTAVEGTQPTAPDAAASTADGPAPATPEAAAAPSSSPSLLAQVDTLINQLETPATRLNVLANSTGELLVHLSHLDVAAGLRTLDDQLETIAAACSRDNEPDDVSQILSPGAEGILKVLNLRHGIMSARYHAKRTTAALTTLSEKRIRCVMVSCGQLRGHLERLNDVHICIRASVKAQAKVDEAFEKEDKVRLEWETRVREAATDVRHQHTHITHINALVDNAVRHRKNRFIPAYRMATKDLTLSSDHLLITIVADKLKGVAASLNEWEAIQHHFDAMHALLVAQKTTGQPTTTSSITSHAAKTPVDPAERPLKLAKLELELPRPPSLKLVDRQLKEVAANLAVVQTHKTKALETLSAIQQSFQNRIGAPVSDEWQALMATMAEMVCNDVEGNDDHEAAMGKDGTDDGPEVVSLDGDDDDDDVVEVLDDEEEEDDVDDADYVEGEHLDDQDGTSGV</sequence>
<dbReference type="InterPro" id="IPR002108">
    <property type="entry name" value="ADF-H"/>
</dbReference>
<feature type="region of interest" description="Disordered" evidence="1">
    <location>
        <begin position="581"/>
        <end position="612"/>
    </location>
</feature>
<reference evidence="3 4" key="1">
    <citation type="submission" date="2018-08" db="EMBL/GenBank/DDBJ databases">
        <title>Aphanomyces genome sequencing and annotation.</title>
        <authorList>
            <person name="Minardi D."/>
            <person name="Oidtmann B."/>
            <person name="Van Der Giezen M."/>
            <person name="Studholme D.J."/>
        </authorList>
    </citation>
    <scope>NUCLEOTIDE SEQUENCE [LARGE SCALE GENOMIC DNA]</scope>
    <source>
        <strain evidence="3 4">197901</strain>
    </source>
</reference>
<feature type="compositionally biased region" description="Acidic residues" evidence="1">
    <location>
        <begin position="991"/>
        <end position="1018"/>
    </location>
</feature>
<dbReference type="VEuPathDB" id="FungiDB:H257_02952"/>
<proteinExistence type="predicted"/>
<dbReference type="EMBL" id="QUTE01005728">
    <property type="protein sequence ID" value="RHZ34961.1"/>
    <property type="molecule type" value="Genomic_DNA"/>
</dbReference>
<dbReference type="Gene3D" id="3.40.20.10">
    <property type="entry name" value="Severin"/>
    <property type="match status" value="2"/>
</dbReference>
<dbReference type="PROSITE" id="PS51263">
    <property type="entry name" value="ADF_H"/>
    <property type="match status" value="1"/>
</dbReference>
<feature type="compositionally biased region" description="Low complexity" evidence="1">
    <location>
        <begin position="586"/>
        <end position="612"/>
    </location>
</feature>
<evidence type="ECO:0000313" key="3">
    <source>
        <dbReference type="EMBL" id="RHZ34961.1"/>
    </source>
</evidence>